<comment type="caution">
    <text evidence="3">The sequence shown here is derived from an EMBL/GenBank/DDBJ whole genome shotgun (WGS) entry which is preliminary data.</text>
</comment>
<evidence type="ECO:0000259" key="2">
    <source>
        <dbReference type="Pfam" id="PF13422"/>
    </source>
</evidence>
<keyword evidence="4" id="KW-1185">Reference proteome</keyword>
<evidence type="ECO:0000313" key="3">
    <source>
        <dbReference type="EMBL" id="TRM62278.1"/>
    </source>
</evidence>
<dbReference type="Gene3D" id="2.120.10.80">
    <property type="entry name" value="Kelch-type beta propeller"/>
    <property type="match status" value="1"/>
</dbReference>
<feature type="region of interest" description="Disordered" evidence="1">
    <location>
        <begin position="604"/>
        <end position="624"/>
    </location>
</feature>
<dbReference type="Proteomes" id="UP000320762">
    <property type="component" value="Unassembled WGS sequence"/>
</dbReference>
<protein>
    <recommendedName>
        <fullName evidence="2">DUF4110 domain-containing protein</fullName>
    </recommendedName>
</protein>
<feature type="region of interest" description="Disordered" evidence="1">
    <location>
        <begin position="649"/>
        <end position="672"/>
    </location>
</feature>
<dbReference type="Pfam" id="PF24681">
    <property type="entry name" value="Kelch_KLHDC2_KLHL20_DRC7"/>
    <property type="match status" value="1"/>
</dbReference>
<feature type="compositionally biased region" description="Polar residues" evidence="1">
    <location>
        <begin position="662"/>
        <end position="672"/>
    </location>
</feature>
<dbReference type="Pfam" id="PF13422">
    <property type="entry name" value="DUF4110"/>
    <property type="match status" value="1"/>
</dbReference>
<evidence type="ECO:0000313" key="4">
    <source>
        <dbReference type="Proteomes" id="UP000320762"/>
    </source>
</evidence>
<dbReference type="PANTHER" id="PTHR46063">
    <property type="entry name" value="KELCH DOMAIN-CONTAINING PROTEIN"/>
    <property type="match status" value="1"/>
</dbReference>
<sequence>MAKKKATGGPIAKATAKAAKKAKATAKVERKEKKKVGKSRDEDAEDGDDLEQILENLRHEWEAKHKVTEELVEGPPSRRANATMIADPSGQYLWCVGGEFFSEDDKAYFYNDTFRYNPEKDEWKKYVSPTAPGPRSAHAGVASPAGGGKLFIFGGEFSSPNQRNFFHYRDFWVFDLTTHSWENIDTKVKPSARSGHRMATWKHYIFLYGGFYDPGFTTKYLSDLWYFDTQEYKWTEVQFRPTASRPSARSGFSFLPHPDGVLLHGGYCKEYVKGQRPVGVMLEDTWLLKVSIPTPDPDKPEPSTKKGAKAAEEVLDIKWQRLKRPSTAYAPALRSGCTMALWAARNQGIMFGGVSDEDVNEETMRSVFWNDLHALHLERNRWNSMPLKRVKGGKKGKKAAAQQNKKAVIQEEVVPVAAGQRAASVCGDSPGYNAMLAVLRNTLYMHFEQGAHEYTLDDFYSIVLDKMDMYTCLRESEVLIPEEEDDASSGEDDDDDEDEDEDDEDEDEYTHYDDDGESTLVGGSTRASSPTNTVFDEADEEEAIKPMEVLDEEDDPIESVVTAMKGTLISSQNIEQSAEESISTPVPGETLAMFYHRGRDYWSQKASAGGDSRGKQAKRDGFQKAKERWQDYLPVLREVERVMAEAGLDKDEMRQAAKSAGQEPQVQSRHRR</sequence>
<dbReference type="InterPro" id="IPR025183">
    <property type="entry name" value="DUF4110"/>
</dbReference>
<dbReference type="SUPFAM" id="SSF117281">
    <property type="entry name" value="Kelch motif"/>
    <property type="match status" value="1"/>
</dbReference>
<dbReference type="InterPro" id="IPR052588">
    <property type="entry name" value="Kelch_domain_protein"/>
</dbReference>
<reference evidence="3 4" key="1">
    <citation type="journal article" date="2019" name="New Phytol.">
        <title>Comparative genomics reveals unique wood-decay strategies and fruiting body development in the Schizophyllaceae.</title>
        <authorList>
            <person name="Almasi E."/>
            <person name="Sahu N."/>
            <person name="Krizsan K."/>
            <person name="Balint B."/>
            <person name="Kovacs G.M."/>
            <person name="Kiss B."/>
            <person name="Cseklye J."/>
            <person name="Drula E."/>
            <person name="Henrissat B."/>
            <person name="Nagy I."/>
            <person name="Chovatia M."/>
            <person name="Adam C."/>
            <person name="LaButti K."/>
            <person name="Lipzen A."/>
            <person name="Riley R."/>
            <person name="Grigoriev I.V."/>
            <person name="Nagy L.G."/>
        </authorList>
    </citation>
    <scope>NUCLEOTIDE SEQUENCE [LARGE SCALE GENOMIC DNA]</scope>
    <source>
        <strain evidence="3 4">NL-1724</strain>
    </source>
</reference>
<feature type="domain" description="DUF4110" evidence="2">
    <location>
        <begin position="578"/>
        <end position="648"/>
    </location>
</feature>
<dbReference type="EMBL" id="VDMD01000013">
    <property type="protein sequence ID" value="TRM62278.1"/>
    <property type="molecule type" value="Genomic_DNA"/>
</dbReference>
<feature type="region of interest" description="Disordered" evidence="1">
    <location>
        <begin position="1"/>
        <end position="49"/>
    </location>
</feature>
<dbReference type="InterPro" id="IPR015915">
    <property type="entry name" value="Kelch-typ_b-propeller"/>
</dbReference>
<gene>
    <name evidence="3" type="ORF">BD626DRAFT_548661</name>
</gene>
<name>A0A550CBU6_9AGAR</name>
<accession>A0A550CBU6</accession>
<feature type="region of interest" description="Disordered" evidence="1">
    <location>
        <begin position="477"/>
        <end position="543"/>
    </location>
</feature>
<feature type="compositionally biased region" description="Acidic residues" evidence="1">
    <location>
        <begin position="480"/>
        <end position="508"/>
    </location>
</feature>
<feature type="compositionally biased region" description="Polar residues" evidence="1">
    <location>
        <begin position="521"/>
        <end position="534"/>
    </location>
</feature>
<feature type="compositionally biased region" description="Basic and acidic residues" evidence="1">
    <location>
        <begin position="612"/>
        <end position="624"/>
    </location>
</feature>
<evidence type="ECO:0000256" key="1">
    <source>
        <dbReference type="SAM" id="MobiDB-lite"/>
    </source>
</evidence>
<dbReference type="OrthoDB" id="4447at2759"/>
<dbReference type="STRING" id="97359.A0A550CBU6"/>
<dbReference type="AlphaFoldDB" id="A0A550CBU6"/>
<proteinExistence type="predicted"/>
<organism evidence="3 4">
    <name type="scientific">Schizophyllum amplum</name>
    <dbReference type="NCBI Taxonomy" id="97359"/>
    <lineage>
        <taxon>Eukaryota</taxon>
        <taxon>Fungi</taxon>
        <taxon>Dikarya</taxon>
        <taxon>Basidiomycota</taxon>
        <taxon>Agaricomycotina</taxon>
        <taxon>Agaricomycetes</taxon>
        <taxon>Agaricomycetidae</taxon>
        <taxon>Agaricales</taxon>
        <taxon>Schizophyllaceae</taxon>
        <taxon>Schizophyllum</taxon>
    </lineage>
</organism>
<feature type="compositionally biased region" description="Low complexity" evidence="1">
    <location>
        <begin position="7"/>
        <end position="17"/>
    </location>
</feature>
<dbReference type="PANTHER" id="PTHR46063:SF1">
    <property type="entry name" value="KELCH DOMAIN-CONTAINING PROTEIN 4"/>
    <property type="match status" value="1"/>
</dbReference>